<evidence type="ECO:0000256" key="5">
    <source>
        <dbReference type="ARBA" id="ARBA00022989"/>
    </source>
</evidence>
<keyword evidence="5 7" id="KW-1133">Transmembrane helix</keyword>
<feature type="transmembrane region" description="Helical" evidence="7">
    <location>
        <begin position="20"/>
        <end position="40"/>
    </location>
</feature>
<dbReference type="Gene3D" id="1.10.287.1260">
    <property type="match status" value="1"/>
</dbReference>
<dbReference type="InterPro" id="IPR045275">
    <property type="entry name" value="MscS_archaea/bacteria_type"/>
</dbReference>
<evidence type="ECO:0000313" key="11">
    <source>
        <dbReference type="Proteomes" id="UP000285138"/>
    </source>
</evidence>
<feature type="domain" description="Mechanosensitive ion channel MscS" evidence="8">
    <location>
        <begin position="101"/>
        <end position="166"/>
    </location>
</feature>
<dbReference type="AlphaFoldDB" id="A0A424YGS9"/>
<feature type="transmembrane region" description="Helical" evidence="7">
    <location>
        <begin position="52"/>
        <end position="77"/>
    </location>
</feature>
<dbReference type="PROSITE" id="PS01246">
    <property type="entry name" value="UPF0003"/>
    <property type="match status" value="1"/>
</dbReference>
<evidence type="ECO:0000256" key="3">
    <source>
        <dbReference type="ARBA" id="ARBA00022475"/>
    </source>
</evidence>
<dbReference type="InterPro" id="IPR011014">
    <property type="entry name" value="MscS_channel_TM-2"/>
</dbReference>
<dbReference type="Pfam" id="PF00924">
    <property type="entry name" value="MS_channel_2nd"/>
    <property type="match status" value="1"/>
</dbReference>
<dbReference type="Gene3D" id="3.30.70.100">
    <property type="match status" value="1"/>
</dbReference>
<dbReference type="InterPro" id="IPR011066">
    <property type="entry name" value="MscS_channel_C_sf"/>
</dbReference>
<feature type="domain" description="Mechanosensitive ion channel MscS C-terminal" evidence="9">
    <location>
        <begin position="173"/>
        <end position="255"/>
    </location>
</feature>
<evidence type="ECO:0000256" key="6">
    <source>
        <dbReference type="ARBA" id="ARBA00023136"/>
    </source>
</evidence>
<dbReference type="GO" id="GO:0008381">
    <property type="term" value="F:mechanosensitive monoatomic ion channel activity"/>
    <property type="evidence" value="ECO:0007669"/>
    <property type="project" value="InterPro"/>
</dbReference>
<dbReference type="InterPro" id="IPR023408">
    <property type="entry name" value="MscS_beta-dom_sf"/>
</dbReference>
<dbReference type="SUPFAM" id="SSF82689">
    <property type="entry name" value="Mechanosensitive channel protein MscS (YggB), C-terminal domain"/>
    <property type="match status" value="1"/>
</dbReference>
<organism evidence="10 11">
    <name type="scientific">Candidatus Syntrophonatronum acetioxidans</name>
    <dbReference type="NCBI Taxonomy" id="1795816"/>
    <lineage>
        <taxon>Bacteria</taxon>
        <taxon>Bacillati</taxon>
        <taxon>Bacillota</taxon>
        <taxon>Clostridia</taxon>
        <taxon>Eubacteriales</taxon>
        <taxon>Syntrophomonadaceae</taxon>
        <taxon>Candidatus Syntrophonatronum</taxon>
    </lineage>
</organism>
<dbReference type="InterPro" id="IPR006686">
    <property type="entry name" value="MscS_channel_CS"/>
</dbReference>
<name>A0A424YGS9_9FIRM</name>
<dbReference type="InterPro" id="IPR010920">
    <property type="entry name" value="LSM_dom_sf"/>
</dbReference>
<dbReference type="Gene3D" id="2.30.30.60">
    <property type="match status" value="1"/>
</dbReference>
<dbReference type="EMBL" id="QZAA01000077">
    <property type="protein sequence ID" value="RQD77207.1"/>
    <property type="molecule type" value="Genomic_DNA"/>
</dbReference>
<feature type="transmembrane region" description="Helical" evidence="7">
    <location>
        <begin position="83"/>
        <end position="114"/>
    </location>
</feature>
<comment type="similarity">
    <text evidence="2">Belongs to the MscS (TC 1.A.23) family.</text>
</comment>
<dbReference type="PANTHER" id="PTHR30221:SF1">
    <property type="entry name" value="SMALL-CONDUCTANCE MECHANOSENSITIVE CHANNEL"/>
    <property type="match status" value="1"/>
</dbReference>
<gene>
    <name evidence="10" type="ORF">D5R97_02940</name>
</gene>
<dbReference type="Proteomes" id="UP000285138">
    <property type="component" value="Unassembled WGS sequence"/>
</dbReference>
<evidence type="ECO:0000256" key="7">
    <source>
        <dbReference type="SAM" id="Phobius"/>
    </source>
</evidence>
<keyword evidence="6 7" id="KW-0472">Membrane</keyword>
<dbReference type="GO" id="GO:0005886">
    <property type="term" value="C:plasma membrane"/>
    <property type="evidence" value="ECO:0007669"/>
    <property type="project" value="UniProtKB-SubCell"/>
</dbReference>
<evidence type="ECO:0000313" key="10">
    <source>
        <dbReference type="EMBL" id="RQD77207.1"/>
    </source>
</evidence>
<dbReference type="SUPFAM" id="SSF82861">
    <property type="entry name" value="Mechanosensitive channel protein MscS (YggB), transmembrane region"/>
    <property type="match status" value="1"/>
</dbReference>
<dbReference type="SUPFAM" id="SSF50182">
    <property type="entry name" value="Sm-like ribonucleoproteins"/>
    <property type="match status" value="1"/>
</dbReference>
<comment type="caution">
    <text evidence="10">The sequence shown here is derived from an EMBL/GenBank/DDBJ whole genome shotgun (WGS) entry which is preliminary data.</text>
</comment>
<evidence type="ECO:0000256" key="1">
    <source>
        <dbReference type="ARBA" id="ARBA00004651"/>
    </source>
</evidence>
<dbReference type="InterPro" id="IPR049278">
    <property type="entry name" value="MS_channel_C"/>
</dbReference>
<protein>
    <submittedName>
        <fullName evidence="10">Mechanosensitive ion channel family protein</fullName>
    </submittedName>
</protein>
<comment type="subcellular location">
    <subcellularLocation>
        <location evidence="1">Cell membrane</location>
        <topology evidence="1">Multi-pass membrane protein</topology>
    </subcellularLocation>
</comment>
<dbReference type="InterPro" id="IPR006685">
    <property type="entry name" value="MscS_channel_2nd"/>
</dbReference>
<keyword evidence="4 7" id="KW-0812">Transmembrane</keyword>
<sequence length="267" mass="29702">MEFMNNLYPVLIGYGERILLALIFLVVGLRVITLLANFTAGKLEKAKVEQSLQPFLVSIFKVALQVMLVISIASMLGAEMTSFIAVLGAATLAVGFALQGSLANFAGGVLILLLKPFKVGDYVEAAGFGGTVKEIQIFYTIMDTPDNKRIIIPNANLSNSSTINYSVNPNRRIDFVLGVGYQDDIQKVRNILQRIAAENPLMFEDPPPQIVLGEHGESALIVYFRVWCKMEDYWTLYFETLEKIKAEFDKEGINIPYPQLDVHMVSQ</sequence>
<accession>A0A424YGS9</accession>
<keyword evidence="3" id="KW-1003">Cell membrane</keyword>
<dbReference type="PANTHER" id="PTHR30221">
    <property type="entry name" value="SMALL-CONDUCTANCE MECHANOSENSITIVE CHANNEL"/>
    <property type="match status" value="1"/>
</dbReference>
<evidence type="ECO:0000259" key="9">
    <source>
        <dbReference type="Pfam" id="PF21082"/>
    </source>
</evidence>
<proteinExistence type="inferred from homology"/>
<dbReference type="Pfam" id="PF21082">
    <property type="entry name" value="MS_channel_3rd"/>
    <property type="match status" value="1"/>
</dbReference>
<evidence type="ECO:0000256" key="4">
    <source>
        <dbReference type="ARBA" id="ARBA00022692"/>
    </source>
</evidence>
<evidence type="ECO:0000256" key="2">
    <source>
        <dbReference type="ARBA" id="ARBA00008017"/>
    </source>
</evidence>
<reference evidence="10 11" key="1">
    <citation type="submission" date="2018-08" db="EMBL/GenBank/DDBJ databases">
        <title>The metabolism and importance of syntrophic acetate oxidation coupled to methane or sulfide production in haloalkaline environments.</title>
        <authorList>
            <person name="Timmers P.H.A."/>
            <person name="Vavourakis C.D."/>
            <person name="Sorokin D.Y."/>
            <person name="Sinninghe Damste J.S."/>
            <person name="Muyzer G."/>
            <person name="Stams A.J.M."/>
            <person name="Plugge C.M."/>
        </authorList>
    </citation>
    <scope>NUCLEOTIDE SEQUENCE [LARGE SCALE GENOMIC DNA]</scope>
    <source>
        <strain evidence="10">MSAO_Bac1</strain>
    </source>
</reference>
<evidence type="ECO:0000259" key="8">
    <source>
        <dbReference type="Pfam" id="PF00924"/>
    </source>
</evidence>